<evidence type="ECO:0000259" key="3">
    <source>
        <dbReference type="Pfam" id="PF13622"/>
    </source>
</evidence>
<dbReference type="Pfam" id="PF13622">
    <property type="entry name" value="4HBT_3"/>
    <property type="match status" value="1"/>
</dbReference>
<sequence length="374" mass="41896">MAPRPYFNQAKEVVSFYESMRLEKIDETTYRSVTKAYSPTGGENGTYGGHVYSQAAWAAAQTVEEGFVIHSITGYFVLGGIPSEHYVYSVQIVRDGGNYCTRMVTATQIAEKGATFTCTCSFKRAEFSSVDYQSNLDLHGKYKAVLAGKQPFDHPDAPSLDSDWFRETYIPAHPEHFNPLAGMHIRSVDMSSFNTRLAPHRRRKLILYSLRGSLPSPATPAADATPTKSRTPKYKGLSFTRAANLHALTHIYASDRNSLYVIPNHLDLSRKYTRMASLSHTVIFHSSPETFFMPNEPRTHAPNAAQTQQNTIEGDEGLSTGERKWFMQESWMERASGGRCLHVSRHYDPDTGCHLATTMQDGLVRFSTDAEVKL</sequence>
<dbReference type="RefSeq" id="XP_033534249.1">
    <property type="nucleotide sequence ID" value="XM_033677074.1"/>
</dbReference>
<dbReference type="Proteomes" id="UP000504638">
    <property type="component" value="Unplaced"/>
</dbReference>
<dbReference type="GeneID" id="54417644"/>
<dbReference type="GO" id="GO:0009062">
    <property type="term" value="P:fatty acid catabolic process"/>
    <property type="evidence" value="ECO:0007669"/>
    <property type="project" value="TreeGrafter"/>
</dbReference>
<keyword evidence="2" id="KW-0378">Hydrolase</keyword>
<dbReference type="SUPFAM" id="SSF54637">
    <property type="entry name" value="Thioesterase/thiol ester dehydrase-isomerase"/>
    <property type="match status" value="2"/>
</dbReference>
<dbReference type="Gene3D" id="2.40.160.210">
    <property type="entry name" value="Acyl-CoA thioesterase, double hotdog domain"/>
    <property type="match status" value="1"/>
</dbReference>
<gene>
    <name evidence="4 6" type="ORF">P152DRAFT_416840</name>
</gene>
<dbReference type="OrthoDB" id="68328at2759"/>
<dbReference type="CDD" id="cd03445">
    <property type="entry name" value="Thioesterase_II_repeat2"/>
    <property type="match status" value="1"/>
</dbReference>
<dbReference type="GO" id="GO:0005782">
    <property type="term" value="C:peroxisomal matrix"/>
    <property type="evidence" value="ECO:0007669"/>
    <property type="project" value="TreeGrafter"/>
</dbReference>
<dbReference type="InterPro" id="IPR049449">
    <property type="entry name" value="TesB_ACOT8-like_N"/>
</dbReference>
<evidence type="ECO:0000313" key="6">
    <source>
        <dbReference type="RefSeq" id="XP_033534249.1"/>
    </source>
</evidence>
<dbReference type="GO" id="GO:0047617">
    <property type="term" value="F:fatty acyl-CoA hydrolase activity"/>
    <property type="evidence" value="ECO:0007669"/>
    <property type="project" value="InterPro"/>
</dbReference>
<accession>A0A6G1G3M9</accession>
<evidence type="ECO:0000256" key="2">
    <source>
        <dbReference type="ARBA" id="ARBA00022801"/>
    </source>
</evidence>
<reference evidence="6" key="2">
    <citation type="submission" date="2020-04" db="EMBL/GenBank/DDBJ databases">
        <authorList>
            <consortium name="NCBI Genome Project"/>
        </authorList>
    </citation>
    <scope>NUCLEOTIDE SEQUENCE</scope>
    <source>
        <strain evidence="6">CBS 781.70</strain>
    </source>
</reference>
<dbReference type="InterPro" id="IPR042171">
    <property type="entry name" value="Acyl-CoA_hotdog"/>
</dbReference>
<reference evidence="6" key="3">
    <citation type="submission" date="2025-04" db="UniProtKB">
        <authorList>
            <consortium name="RefSeq"/>
        </authorList>
    </citation>
    <scope>IDENTIFICATION</scope>
    <source>
        <strain evidence="6">CBS 781.70</strain>
    </source>
</reference>
<organism evidence="4">
    <name type="scientific">Eremomyces bilateralis CBS 781.70</name>
    <dbReference type="NCBI Taxonomy" id="1392243"/>
    <lineage>
        <taxon>Eukaryota</taxon>
        <taxon>Fungi</taxon>
        <taxon>Dikarya</taxon>
        <taxon>Ascomycota</taxon>
        <taxon>Pezizomycotina</taxon>
        <taxon>Dothideomycetes</taxon>
        <taxon>Dothideomycetes incertae sedis</taxon>
        <taxon>Eremomycetales</taxon>
        <taxon>Eremomycetaceae</taxon>
        <taxon>Eremomyces</taxon>
    </lineage>
</organism>
<dbReference type="InterPro" id="IPR029069">
    <property type="entry name" value="HotDog_dom_sf"/>
</dbReference>
<reference evidence="4 6" key="1">
    <citation type="submission" date="2020-01" db="EMBL/GenBank/DDBJ databases">
        <authorList>
            <consortium name="DOE Joint Genome Institute"/>
            <person name="Haridas S."/>
            <person name="Albert R."/>
            <person name="Binder M."/>
            <person name="Bloem J."/>
            <person name="Labutti K."/>
            <person name="Salamov A."/>
            <person name="Andreopoulos B."/>
            <person name="Baker S.E."/>
            <person name="Barry K."/>
            <person name="Bills G."/>
            <person name="Bluhm B.H."/>
            <person name="Cannon C."/>
            <person name="Castanera R."/>
            <person name="Culley D.E."/>
            <person name="Daum C."/>
            <person name="Ezra D."/>
            <person name="Gonzalez J.B."/>
            <person name="Henrissat B."/>
            <person name="Kuo A."/>
            <person name="Liang C."/>
            <person name="Lipzen A."/>
            <person name="Lutzoni F."/>
            <person name="Magnuson J."/>
            <person name="Mondo S."/>
            <person name="Nolan M."/>
            <person name="Ohm R."/>
            <person name="Pangilinan J."/>
            <person name="Park H.-J."/>
            <person name="Ramirez L."/>
            <person name="Alfaro M."/>
            <person name="Sun H."/>
            <person name="Tritt A."/>
            <person name="Yoshinaga Y."/>
            <person name="Zwiers L.-H."/>
            <person name="Turgeon B.G."/>
            <person name="Goodwin S.B."/>
            <person name="Spatafora J.W."/>
            <person name="Crous P.W."/>
            <person name="Grigoriev I.V."/>
        </authorList>
    </citation>
    <scope>NUCLEOTIDE SEQUENCE</scope>
    <source>
        <strain evidence="4 6">CBS 781.70</strain>
    </source>
</reference>
<feature type="domain" description="Acyl-CoA thioesterase-like N-terminal HotDog" evidence="3">
    <location>
        <begin position="43"/>
        <end position="122"/>
    </location>
</feature>
<dbReference type="CDD" id="cd03444">
    <property type="entry name" value="Thioesterase_II_repeat1"/>
    <property type="match status" value="1"/>
</dbReference>
<comment type="similarity">
    <text evidence="1">Belongs to the C/M/P thioester hydrolase family.</text>
</comment>
<proteinExistence type="inferred from homology"/>
<dbReference type="EMBL" id="ML975157">
    <property type="protein sequence ID" value="KAF1812618.1"/>
    <property type="molecule type" value="Genomic_DNA"/>
</dbReference>
<dbReference type="PANTHER" id="PTHR11066:SF64">
    <property type="entry name" value="ACYL-COA THIOESTERASE (AFU_ORTHOLOGUE AFUA_1G12060)"/>
    <property type="match status" value="1"/>
</dbReference>
<protein>
    <submittedName>
        <fullName evidence="4 6">Acyl-CoA thioesteras-like protein</fullName>
    </submittedName>
</protein>
<evidence type="ECO:0000313" key="4">
    <source>
        <dbReference type="EMBL" id="KAF1812618.1"/>
    </source>
</evidence>
<dbReference type="PANTHER" id="PTHR11066">
    <property type="entry name" value="ACYL-COA THIOESTERASE"/>
    <property type="match status" value="1"/>
</dbReference>
<dbReference type="InterPro" id="IPR003703">
    <property type="entry name" value="Acyl_CoA_thio"/>
</dbReference>
<evidence type="ECO:0000256" key="1">
    <source>
        <dbReference type="ARBA" id="ARBA00006538"/>
    </source>
</evidence>
<evidence type="ECO:0000313" key="5">
    <source>
        <dbReference type="Proteomes" id="UP000504638"/>
    </source>
</evidence>
<dbReference type="AlphaFoldDB" id="A0A6G1G3M9"/>
<dbReference type="GO" id="GO:0006637">
    <property type="term" value="P:acyl-CoA metabolic process"/>
    <property type="evidence" value="ECO:0007669"/>
    <property type="project" value="InterPro"/>
</dbReference>
<name>A0A6G1G3M9_9PEZI</name>
<keyword evidence="5" id="KW-1185">Reference proteome</keyword>